<evidence type="ECO:0000313" key="3">
    <source>
        <dbReference type="Proteomes" id="UP001597116"/>
    </source>
</evidence>
<evidence type="ECO:0000256" key="1">
    <source>
        <dbReference type="SAM" id="SignalP"/>
    </source>
</evidence>
<feature type="chain" id="PRO_5046440155" description="T9SS type A sorting domain-containing protein" evidence="1">
    <location>
        <begin position="26"/>
        <end position="142"/>
    </location>
</feature>
<keyword evidence="1" id="KW-0732">Signal</keyword>
<protein>
    <recommendedName>
        <fullName evidence="4">T9SS type A sorting domain-containing protein</fullName>
    </recommendedName>
</protein>
<feature type="signal peptide" evidence="1">
    <location>
        <begin position="1"/>
        <end position="25"/>
    </location>
</feature>
<evidence type="ECO:0000313" key="2">
    <source>
        <dbReference type="EMBL" id="MFD1144026.1"/>
    </source>
</evidence>
<reference evidence="3" key="1">
    <citation type="journal article" date="2019" name="Int. J. Syst. Evol. Microbiol.">
        <title>The Global Catalogue of Microorganisms (GCM) 10K type strain sequencing project: providing services to taxonomists for standard genome sequencing and annotation.</title>
        <authorList>
            <consortium name="The Broad Institute Genomics Platform"/>
            <consortium name="The Broad Institute Genome Sequencing Center for Infectious Disease"/>
            <person name="Wu L."/>
            <person name="Ma J."/>
        </authorList>
    </citation>
    <scope>NUCLEOTIDE SEQUENCE [LARGE SCALE GENOMIC DNA]</scope>
    <source>
        <strain evidence="3">CCUG 55608</strain>
    </source>
</reference>
<keyword evidence="3" id="KW-1185">Reference proteome</keyword>
<gene>
    <name evidence="2" type="ORF">ACFQ4C_23070</name>
</gene>
<dbReference type="RefSeq" id="WP_265993441.1">
    <property type="nucleotide sequence ID" value="NZ_CP110973.1"/>
</dbReference>
<organism evidence="2 3">
    <name type="scientific">Larkinella insperata</name>
    <dbReference type="NCBI Taxonomy" id="332158"/>
    <lineage>
        <taxon>Bacteria</taxon>
        <taxon>Pseudomonadati</taxon>
        <taxon>Bacteroidota</taxon>
        <taxon>Cytophagia</taxon>
        <taxon>Cytophagales</taxon>
        <taxon>Spirosomataceae</taxon>
        <taxon>Larkinella</taxon>
    </lineage>
</organism>
<dbReference type="EMBL" id="JBHTLP010000019">
    <property type="protein sequence ID" value="MFD1144026.1"/>
    <property type="molecule type" value="Genomic_DNA"/>
</dbReference>
<proteinExistence type="predicted"/>
<dbReference type="Proteomes" id="UP001597116">
    <property type="component" value="Unassembled WGS sequence"/>
</dbReference>
<accession>A0ABW3QDX4</accession>
<sequence length="142" mass="16065">MKTIVRTANALLLGALLLVGNTSFAQNSSNDKPFLVATYPSANPMKLWMNVQRNDPKCKIVVRLLDEKNRLVYSGTMPRSRDKYRQRFDMSSMTDGTYTLQITDGRETVEKSFQVKTSGIMERSTQRVLTVVPANEQLTSLK</sequence>
<comment type="caution">
    <text evidence="2">The sequence shown here is derived from an EMBL/GenBank/DDBJ whole genome shotgun (WGS) entry which is preliminary data.</text>
</comment>
<dbReference type="Gene3D" id="2.60.40.3080">
    <property type="match status" value="1"/>
</dbReference>
<evidence type="ECO:0008006" key="4">
    <source>
        <dbReference type="Google" id="ProtNLM"/>
    </source>
</evidence>
<name>A0ABW3QDX4_9BACT</name>